<sequence>MSPVILRLRHLRAVYGKNFSVFDDGNTPTATGITFALSSVNQDNIGYYYISDIASDLQNPEWDPVEMHSIPNHYSSSKAVLFTFFLAHKESNSILFEILVNFSGLVLTDLEMRESMRVPDLKDQVYFQMGSHMYAVREYFNDGFVYPQLCPKNSSRHVPRLSYNFATLQKFLVNKEASKVQLKRITYMQTLANGLQSSLHNLFSQGVTTEKVAVAIDSVKRRTETLKCSVSLARSKIRMLESKRFFLEQESSKLDENRVKIANRLEVLKKSLLDGYDELHKTRCTLFIRTLHLLNEVYCLFINDLIGPVCINQEINLNDITNSATIENDHSSNNFPNDYLYINDSLSFPLDGIELSSNKNAHSHSTHHIDYGMDTYTSPICFTYIAHLFTLIAAILDQPIIYPKVFTEHYPKLKLLDIFTRDLSQSDRCLAICILNRNIFSLGSRFNLCLKPEKHALYNLKFLFEHFQNSKFTDKD</sequence>
<keyword evidence="2" id="KW-1185">Reference proteome</keyword>
<protein>
    <recommendedName>
        <fullName evidence="3">UV radiation resistance-associated gene protein</fullName>
    </recommendedName>
</protein>
<name>A0AAE1ZHW3_SCHME</name>
<comment type="caution">
    <text evidence="1">The sequence shown here is derived from an EMBL/GenBank/DDBJ whole genome shotgun (WGS) entry which is preliminary data.</text>
</comment>
<accession>A0AAE1ZHW3</accession>
<gene>
    <name evidence="1" type="ORF">MN116_001704</name>
</gene>
<evidence type="ECO:0000313" key="1">
    <source>
        <dbReference type="EMBL" id="KAK4474561.1"/>
    </source>
</evidence>
<evidence type="ECO:0008006" key="3">
    <source>
        <dbReference type="Google" id="ProtNLM"/>
    </source>
</evidence>
<proteinExistence type="predicted"/>
<reference evidence="1" key="1">
    <citation type="submission" date="2022-04" db="EMBL/GenBank/DDBJ databases">
        <authorList>
            <person name="Xu L."/>
            <person name="Lv Z."/>
        </authorList>
    </citation>
    <scope>NUCLEOTIDE SEQUENCE</scope>
    <source>
        <strain evidence="1">LV_2022a</strain>
    </source>
</reference>
<evidence type="ECO:0000313" key="2">
    <source>
        <dbReference type="Proteomes" id="UP001292079"/>
    </source>
</evidence>
<dbReference type="EMBL" id="JALJAT010000001">
    <property type="protein sequence ID" value="KAK4474561.1"/>
    <property type="molecule type" value="Genomic_DNA"/>
</dbReference>
<dbReference type="Proteomes" id="UP001292079">
    <property type="component" value="Unassembled WGS sequence"/>
</dbReference>
<dbReference type="AlphaFoldDB" id="A0AAE1ZHW3"/>
<organism evidence="1 2">
    <name type="scientific">Schistosoma mekongi</name>
    <name type="common">Parasitic worm</name>
    <dbReference type="NCBI Taxonomy" id="38744"/>
    <lineage>
        <taxon>Eukaryota</taxon>
        <taxon>Metazoa</taxon>
        <taxon>Spiralia</taxon>
        <taxon>Lophotrochozoa</taxon>
        <taxon>Platyhelminthes</taxon>
        <taxon>Trematoda</taxon>
        <taxon>Digenea</taxon>
        <taxon>Strigeidida</taxon>
        <taxon>Schistosomatoidea</taxon>
        <taxon>Schistosomatidae</taxon>
        <taxon>Schistosoma</taxon>
    </lineage>
</organism>
<reference evidence="1" key="2">
    <citation type="journal article" date="2023" name="Infect Dis Poverty">
        <title>Chromosome-scale genome of the human blood fluke Schistosoma mekongi and its implications for public health.</title>
        <authorList>
            <person name="Zhou M."/>
            <person name="Xu L."/>
            <person name="Xu D."/>
            <person name="Chen W."/>
            <person name="Khan J."/>
            <person name="Hu Y."/>
            <person name="Huang H."/>
            <person name="Wei H."/>
            <person name="Zhang Y."/>
            <person name="Chusongsang P."/>
            <person name="Tanasarnprasert K."/>
            <person name="Hu X."/>
            <person name="Limpanont Y."/>
            <person name="Lv Z."/>
        </authorList>
    </citation>
    <scope>NUCLEOTIDE SEQUENCE</scope>
    <source>
        <strain evidence="1">LV_2022a</strain>
    </source>
</reference>